<reference evidence="2 3" key="1">
    <citation type="journal article" date="2021" name="MBio">
        <title>Poor Competitiveness of Bradyrhizobium in Pigeon Pea Root Colonization in Indian Soils.</title>
        <authorList>
            <person name="Chalasani D."/>
            <person name="Basu A."/>
            <person name="Pullabhotla S.V.S.R.N."/>
            <person name="Jorrin B."/>
            <person name="Neal A.L."/>
            <person name="Poole P.S."/>
            <person name="Podile A.R."/>
            <person name="Tkacz A."/>
        </authorList>
    </citation>
    <scope>NUCLEOTIDE SEQUENCE [LARGE SCALE GENOMIC DNA]</scope>
    <source>
        <strain evidence="2 3">HU12</strain>
    </source>
</reference>
<accession>A0ABS7I4P4</accession>
<name>A0ABS7I4P4_9MICO</name>
<feature type="region of interest" description="Disordered" evidence="1">
    <location>
        <begin position="573"/>
        <end position="594"/>
    </location>
</feature>
<dbReference type="RefSeq" id="WP_220340550.1">
    <property type="nucleotide sequence ID" value="NZ_JAEUAX010000015.1"/>
</dbReference>
<gene>
    <name evidence="2" type="ORF">JNB61_18130</name>
</gene>
<protein>
    <submittedName>
        <fullName evidence="2">Uncharacterized protein</fullName>
    </submittedName>
</protein>
<keyword evidence="3" id="KW-1185">Reference proteome</keyword>
<sequence>MAGIFRAQAFSKLTFIRPYETRIEPNPVSGDPLVGLMAEVWDPLWMLGRQWQVGEFAGEDTGTPIRVDVHAEFDPLVAWHPGPFGPDRDWLPLAPGELLEPLVEREAGRDAEGGAGGAAPAASARLAASAGAALQQTLLELGERTLVAALLEHCPAPTPEPGPDGKPPSGWAAVQGVLAGRAVDPFEVARQFAGERPDWFTAALRGSLERRRRAEGAVDDWLVWFDAEVDREVAPSSWLGDRLEYEFAVATTSAVLHAPQHGAGEIGWATFDSDPSRTPPPADGVEPEQIDRALLASQLSFPGMPVSRFWEFEDADIDLGAAFADPHELARLAVVEAAIMAGDDWLVVPVDSPPGGVLRVTSVQWRDTFGARWHADEKAPAVPAGRFTPTWRMYSTSERAWEGATGEVRRDLAGLFVPPAIAARLEGAAIEDVRFVRDETANLVWAIEQTVPADSGDPRIVAALPAPPVPAIDPGTQPADQVLGYELMTYVPTNWFPYLARISDRGVTLERADVDRGGKGVEPAGRLLDEEEQRRLLAAEVPRQGVRVQRVPQAARRADGSWVLWTGRRVRPAAGEAESGLEFDRTRRPSPPPR</sequence>
<proteinExistence type="predicted"/>
<evidence type="ECO:0000256" key="1">
    <source>
        <dbReference type="SAM" id="MobiDB-lite"/>
    </source>
</evidence>
<organism evidence="2 3">
    <name type="scientific">Microbacterium ureisolvens</name>
    <dbReference type="NCBI Taxonomy" id="2781186"/>
    <lineage>
        <taxon>Bacteria</taxon>
        <taxon>Bacillati</taxon>
        <taxon>Actinomycetota</taxon>
        <taxon>Actinomycetes</taxon>
        <taxon>Micrococcales</taxon>
        <taxon>Microbacteriaceae</taxon>
        <taxon>Microbacterium</taxon>
    </lineage>
</organism>
<dbReference type="EMBL" id="JAEUAX010000015">
    <property type="protein sequence ID" value="MBW9111692.1"/>
    <property type="molecule type" value="Genomic_DNA"/>
</dbReference>
<comment type="caution">
    <text evidence="2">The sequence shown here is derived from an EMBL/GenBank/DDBJ whole genome shotgun (WGS) entry which is preliminary data.</text>
</comment>
<evidence type="ECO:0000313" key="2">
    <source>
        <dbReference type="EMBL" id="MBW9111692.1"/>
    </source>
</evidence>
<evidence type="ECO:0000313" key="3">
    <source>
        <dbReference type="Proteomes" id="UP000777440"/>
    </source>
</evidence>
<dbReference type="Proteomes" id="UP000777440">
    <property type="component" value="Unassembled WGS sequence"/>
</dbReference>